<evidence type="ECO:0000313" key="3">
    <source>
        <dbReference type="Proteomes" id="UP000007110"/>
    </source>
</evidence>
<accession>A0A7M7SW08</accession>
<dbReference type="Proteomes" id="UP000007110">
    <property type="component" value="Unassembled WGS sequence"/>
</dbReference>
<keyword evidence="3" id="KW-1185">Reference proteome</keyword>
<dbReference type="EnsemblMetazoa" id="XM_011677812">
    <property type="protein sequence ID" value="XP_011676114"/>
    <property type="gene ID" value="LOC105444046"/>
</dbReference>
<feature type="transmembrane region" description="Helical" evidence="1">
    <location>
        <begin position="163"/>
        <end position="183"/>
    </location>
</feature>
<dbReference type="RefSeq" id="XP_030835534.1">
    <property type="nucleotide sequence ID" value="XM_030979674.1"/>
</dbReference>
<organism evidence="2 3">
    <name type="scientific">Strongylocentrotus purpuratus</name>
    <name type="common">Purple sea urchin</name>
    <dbReference type="NCBI Taxonomy" id="7668"/>
    <lineage>
        <taxon>Eukaryota</taxon>
        <taxon>Metazoa</taxon>
        <taxon>Echinodermata</taxon>
        <taxon>Eleutherozoa</taxon>
        <taxon>Echinozoa</taxon>
        <taxon>Echinoidea</taxon>
        <taxon>Euechinoidea</taxon>
        <taxon>Echinacea</taxon>
        <taxon>Camarodonta</taxon>
        <taxon>Echinidea</taxon>
        <taxon>Strongylocentrotidae</taxon>
        <taxon>Strongylocentrotus</taxon>
    </lineage>
</organism>
<keyword evidence="1" id="KW-1133">Transmembrane helix</keyword>
<dbReference type="OMA" id="CACCNSY"/>
<dbReference type="AlphaFoldDB" id="A0A7M7SW08"/>
<dbReference type="FunCoup" id="A0A7M7SW08">
    <property type="interactions" value="201"/>
</dbReference>
<name>A0A7M7SW08_STRPU</name>
<feature type="transmembrane region" description="Helical" evidence="1">
    <location>
        <begin position="53"/>
        <end position="73"/>
    </location>
</feature>
<feature type="transmembrane region" description="Helical" evidence="1">
    <location>
        <begin position="79"/>
        <end position="100"/>
    </location>
</feature>
<dbReference type="InParanoid" id="A0A7M7SW08"/>
<dbReference type="GeneID" id="105444046"/>
<protein>
    <submittedName>
        <fullName evidence="2">Uncharacterized protein</fullName>
    </submittedName>
</protein>
<reference evidence="3" key="1">
    <citation type="submission" date="2015-02" db="EMBL/GenBank/DDBJ databases">
        <title>Genome sequencing for Strongylocentrotus purpuratus.</title>
        <authorList>
            <person name="Murali S."/>
            <person name="Liu Y."/>
            <person name="Vee V."/>
            <person name="English A."/>
            <person name="Wang M."/>
            <person name="Skinner E."/>
            <person name="Han Y."/>
            <person name="Muzny D.M."/>
            <person name="Worley K.C."/>
            <person name="Gibbs R.A."/>
        </authorList>
    </citation>
    <scope>NUCLEOTIDE SEQUENCE</scope>
</reference>
<dbReference type="RefSeq" id="XP_011676114.2">
    <property type="nucleotide sequence ID" value="XM_011677812.2"/>
</dbReference>
<keyword evidence="1" id="KW-0472">Membrane</keyword>
<feature type="transmembrane region" description="Helical" evidence="1">
    <location>
        <begin position="112"/>
        <end position="136"/>
    </location>
</feature>
<keyword evidence="1" id="KW-0812">Transmembrane</keyword>
<dbReference type="PANTHER" id="PTHR23320:SF165">
    <property type="entry name" value="MARVEL DOMAIN-CONTAINING PROTEIN"/>
    <property type="match status" value="1"/>
</dbReference>
<dbReference type="EnsemblMetazoa" id="XM_030979674">
    <property type="protein sequence ID" value="XP_030835534"/>
    <property type="gene ID" value="LOC115921705"/>
</dbReference>
<dbReference type="InterPro" id="IPR030417">
    <property type="entry name" value="MS4A"/>
</dbReference>
<dbReference type="OrthoDB" id="10042560at2759"/>
<evidence type="ECO:0000313" key="2">
    <source>
        <dbReference type="EnsemblMetazoa" id="XP_030835533"/>
    </source>
</evidence>
<dbReference type="EnsemblMetazoa" id="XM_030979673">
    <property type="protein sequence ID" value="XP_030835533"/>
    <property type="gene ID" value="LOC115921705"/>
</dbReference>
<dbReference type="PANTHER" id="PTHR23320">
    <property type="entry name" value="MEMBRANE-SPANNING 4-DOMAINS SUBFAMILY A MS4A -RELATED"/>
    <property type="match status" value="1"/>
</dbReference>
<dbReference type="RefSeq" id="XP_030835533.1">
    <property type="nucleotide sequence ID" value="XM_030979673.1"/>
</dbReference>
<sequence length="278" mass="28801">MQATSHPTQPGVPGQTVYVHQPAPVSYANTVQNPNSTSGVSQKFNGSAGRATGLLHLSLSIGSIVVAITEFVIGTPAGYVAMGIWASVLFYIPTGILGICSKQKNTCVIIGYLTMCIITANVAFAQMIVGAIGAVLTSNYPYYYNYGDSDRGIVEGGIASDSLLAIFGLIEMVVAIVASAFCCGGMACCHSSSPTTTTVYTHQNIPMVVTTDQYTQPAGIAQLPPGHNVQQAYPPAGQPVAPAPYNQAPAVLYNQAPGAPYNQAPVAPYNQAPAAPSN</sequence>
<proteinExistence type="predicted"/>
<dbReference type="KEGG" id="spu:105444046"/>
<dbReference type="KEGG" id="spu:115921705"/>
<reference evidence="2" key="2">
    <citation type="submission" date="2021-01" db="UniProtKB">
        <authorList>
            <consortium name="EnsemblMetazoa"/>
        </authorList>
    </citation>
    <scope>IDENTIFICATION</scope>
</reference>
<evidence type="ECO:0000256" key="1">
    <source>
        <dbReference type="SAM" id="Phobius"/>
    </source>
</evidence>
<dbReference type="GeneID" id="115921705"/>